<dbReference type="PROSITE" id="PS50082">
    <property type="entry name" value="WD_REPEATS_2"/>
    <property type="match status" value="2"/>
</dbReference>
<dbReference type="PANTHER" id="PTHR19846">
    <property type="entry name" value="WD40 REPEAT PROTEIN"/>
    <property type="match status" value="1"/>
</dbReference>
<dbReference type="PANTHER" id="PTHR19846:SF6">
    <property type="entry name" value="F-BOX DOMAIN-CONTAINING PROTEIN"/>
    <property type="match status" value="1"/>
</dbReference>
<feature type="repeat" description="WD" evidence="3">
    <location>
        <begin position="248"/>
        <end position="287"/>
    </location>
</feature>
<proteinExistence type="predicted"/>
<gene>
    <name evidence="5" type="ORF">C1SCF055_LOCUS26171</name>
</gene>
<evidence type="ECO:0000256" key="4">
    <source>
        <dbReference type="SAM" id="MobiDB-lite"/>
    </source>
</evidence>
<evidence type="ECO:0000313" key="5">
    <source>
        <dbReference type="EMBL" id="CAI4000016.1"/>
    </source>
</evidence>
<evidence type="ECO:0000313" key="7">
    <source>
        <dbReference type="EMBL" id="CAL4787328.1"/>
    </source>
</evidence>
<dbReference type="AlphaFoldDB" id="A0A9P1D164"/>
<accession>A0A9P1D164</accession>
<dbReference type="GO" id="GO:0000398">
    <property type="term" value="P:mRNA splicing, via spliceosome"/>
    <property type="evidence" value="ECO:0007669"/>
    <property type="project" value="TreeGrafter"/>
</dbReference>
<dbReference type="SMART" id="SM00320">
    <property type="entry name" value="WD40"/>
    <property type="match status" value="2"/>
</dbReference>
<comment type="caution">
    <text evidence="5">The sequence shown here is derived from an EMBL/GenBank/DDBJ whole genome shotgun (WGS) entry which is preliminary data.</text>
</comment>
<dbReference type="InterPro" id="IPR019775">
    <property type="entry name" value="WD40_repeat_CS"/>
</dbReference>
<dbReference type="InterPro" id="IPR036322">
    <property type="entry name" value="WD40_repeat_dom_sf"/>
</dbReference>
<dbReference type="GO" id="GO:0030621">
    <property type="term" value="F:U4 snRNA binding"/>
    <property type="evidence" value="ECO:0007669"/>
    <property type="project" value="TreeGrafter"/>
</dbReference>
<evidence type="ECO:0000256" key="1">
    <source>
        <dbReference type="ARBA" id="ARBA00022574"/>
    </source>
</evidence>
<sequence length="381" mass="41808">MATGLSLFVQYPNREAVLRELQLPPSLAELRNALEVLDDQQLQLQQNGKYCQVESVEQIYDGACLKVLVPRRRIFVSMDGRVRPVVWYPGATPEQIENTVVKACGLAPGSSVEFLDGDTAVVISPTIPNDTHLTVVPLGQRNGSRTERASPAERQASPKRPRRDVLSSRRVTVRASAPARNTLPSRGVGTASGGTLAGRGTSPARGAASLASLKTGVSAPEELGRPSEGVAWEELQKSRLFQHCVHILAGHNGFVQCLCTVGDVLFTGSQDCNIMIWDLNNLQYIGTLPGHRGFVKCMAASLSRKMLCSGSQDKTIKIWSLETFSSTKTLYGHTSEVNSLVLFEGAPVVSRWDPLAIPWLMFQVVFQTYPFHIPFLIWMFF</sequence>
<evidence type="ECO:0000256" key="2">
    <source>
        <dbReference type="ARBA" id="ARBA00022737"/>
    </source>
</evidence>
<dbReference type="EMBL" id="CAMXCT020002719">
    <property type="protein sequence ID" value="CAL1153391.1"/>
    <property type="molecule type" value="Genomic_DNA"/>
</dbReference>
<dbReference type="EMBL" id="CAMXCT030002719">
    <property type="protein sequence ID" value="CAL4787328.1"/>
    <property type="molecule type" value="Genomic_DNA"/>
</dbReference>
<dbReference type="OrthoDB" id="429368at2759"/>
<organism evidence="5">
    <name type="scientific">Cladocopium goreaui</name>
    <dbReference type="NCBI Taxonomy" id="2562237"/>
    <lineage>
        <taxon>Eukaryota</taxon>
        <taxon>Sar</taxon>
        <taxon>Alveolata</taxon>
        <taxon>Dinophyceae</taxon>
        <taxon>Suessiales</taxon>
        <taxon>Symbiodiniaceae</taxon>
        <taxon>Cladocopium</taxon>
    </lineage>
</organism>
<dbReference type="GO" id="GO:0046540">
    <property type="term" value="C:U4/U6 x U5 tri-snRNP complex"/>
    <property type="evidence" value="ECO:0007669"/>
    <property type="project" value="TreeGrafter"/>
</dbReference>
<dbReference type="Proteomes" id="UP001152797">
    <property type="component" value="Unassembled WGS sequence"/>
</dbReference>
<keyword evidence="8" id="KW-1185">Reference proteome</keyword>
<dbReference type="PROSITE" id="PS00678">
    <property type="entry name" value="WD_REPEATS_1"/>
    <property type="match status" value="1"/>
</dbReference>
<keyword evidence="1 3" id="KW-0853">WD repeat</keyword>
<protein>
    <submittedName>
        <fullName evidence="7">Guanine nucleotide-binding protein subunit beta-like protein</fullName>
    </submittedName>
</protein>
<name>A0A9P1D164_9DINO</name>
<feature type="region of interest" description="Disordered" evidence="4">
    <location>
        <begin position="133"/>
        <end position="211"/>
    </location>
</feature>
<dbReference type="GO" id="GO:0017070">
    <property type="term" value="F:U6 snRNA binding"/>
    <property type="evidence" value="ECO:0007669"/>
    <property type="project" value="TreeGrafter"/>
</dbReference>
<dbReference type="Gene3D" id="2.130.10.10">
    <property type="entry name" value="YVTN repeat-like/Quinoprotein amine dehydrogenase"/>
    <property type="match status" value="1"/>
</dbReference>
<evidence type="ECO:0000313" key="8">
    <source>
        <dbReference type="Proteomes" id="UP001152797"/>
    </source>
</evidence>
<dbReference type="InterPro" id="IPR001680">
    <property type="entry name" value="WD40_rpt"/>
</dbReference>
<evidence type="ECO:0000313" key="6">
    <source>
        <dbReference type="EMBL" id="CAL1153391.1"/>
    </source>
</evidence>
<dbReference type="SUPFAM" id="SSF50978">
    <property type="entry name" value="WD40 repeat-like"/>
    <property type="match status" value="1"/>
</dbReference>
<dbReference type="InterPro" id="IPR015943">
    <property type="entry name" value="WD40/YVTN_repeat-like_dom_sf"/>
</dbReference>
<dbReference type="EMBL" id="CAMXCT010002719">
    <property type="protein sequence ID" value="CAI4000016.1"/>
    <property type="molecule type" value="Genomic_DNA"/>
</dbReference>
<keyword evidence="2" id="KW-0677">Repeat</keyword>
<reference evidence="6" key="2">
    <citation type="submission" date="2024-04" db="EMBL/GenBank/DDBJ databases">
        <authorList>
            <person name="Chen Y."/>
            <person name="Shah S."/>
            <person name="Dougan E. K."/>
            <person name="Thang M."/>
            <person name="Chan C."/>
        </authorList>
    </citation>
    <scope>NUCLEOTIDE SEQUENCE [LARGE SCALE GENOMIC DNA]</scope>
</reference>
<evidence type="ECO:0000256" key="3">
    <source>
        <dbReference type="PROSITE-ProRule" id="PRU00221"/>
    </source>
</evidence>
<feature type="repeat" description="WD" evidence="3">
    <location>
        <begin position="288"/>
        <end position="329"/>
    </location>
</feature>
<reference evidence="5" key="1">
    <citation type="submission" date="2022-10" db="EMBL/GenBank/DDBJ databases">
        <authorList>
            <person name="Chen Y."/>
            <person name="Dougan E. K."/>
            <person name="Chan C."/>
            <person name="Rhodes N."/>
            <person name="Thang M."/>
        </authorList>
    </citation>
    <scope>NUCLEOTIDE SEQUENCE</scope>
</reference>
<dbReference type="Pfam" id="PF00400">
    <property type="entry name" value="WD40"/>
    <property type="match status" value="2"/>
</dbReference>
<dbReference type="PROSITE" id="PS50294">
    <property type="entry name" value="WD_REPEATS_REGION"/>
    <property type="match status" value="1"/>
</dbReference>